<evidence type="ECO:0000313" key="2">
    <source>
        <dbReference type="EMBL" id="QPI16749.1"/>
    </source>
</evidence>
<dbReference type="Pfam" id="PF09588">
    <property type="entry name" value="YqaJ"/>
    <property type="match status" value="1"/>
</dbReference>
<dbReference type="InterPro" id="IPR019080">
    <property type="entry name" value="YqaJ_viral_recombinase"/>
</dbReference>
<feature type="domain" description="YqaJ viral recombinase" evidence="1">
    <location>
        <begin position="74"/>
        <end position="203"/>
    </location>
</feature>
<dbReference type="InterPro" id="IPR051703">
    <property type="entry name" value="NF-kappa-B_Signaling_Reg"/>
</dbReference>
<proteinExistence type="predicted"/>
<accession>A0A7S9XFX8</accession>
<sequence>MSILEINNIIDSEVYKLIKTNKSCNILEKCNSIIKNNKSIDKNIIAKRIDNLHNNRIILNELRKIPIIEQRTKEWYDARDTRLTASDLCDAIKNNNNSDRIAKKKAKILKDNTNYNAVPALKWGTMFEPMAGRCYSHANNDIGIYDFGLICDKNNEHFGASPDGINELGIMIEIKCPISRKIIDGVIPEKYKMQIQGQLAVCNLTECDYVECDFNELDCETYIDKYKTKKMNHGIIAEYQCKGQYIYLYSDEYLNSHECHKNIDEKVKEYNNSSAKFNKLIYWELNLMNIQRETFNNEIWQTILPKINEFWQKVEKFKLMPIEDNIKKFKFLDDND</sequence>
<dbReference type="PANTHER" id="PTHR46609:SF6">
    <property type="entry name" value="EXONUCLEASE, PHAGE-TYPE_RECB, C-TERMINAL DOMAIN-CONTAINING PROTEIN-RELATED"/>
    <property type="match status" value="1"/>
</dbReference>
<protein>
    <submittedName>
        <fullName evidence="2">YqaJ-like viral recombinase domain protein</fullName>
    </submittedName>
</protein>
<organism evidence="2">
    <name type="scientific">Virus NIOZ-UU159</name>
    <dbReference type="NCBI Taxonomy" id="2763270"/>
    <lineage>
        <taxon>Viruses</taxon>
    </lineage>
</organism>
<dbReference type="PANTHER" id="PTHR46609">
    <property type="entry name" value="EXONUCLEASE, PHAGE-TYPE/RECB, C-TERMINAL DOMAIN-CONTAINING PROTEIN"/>
    <property type="match status" value="1"/>
</dbReference>
<dbReference type="Gene3D" id="3.90.320.10">
    <property type="match status" value="1"/>
</dbReference>
<reference evidence="2" key="1">
    <citation type="submission" date="2020-08" db="EMBL/GenBank/DDBJ databases">
        <title>Bridging the membrane lipid divide: bacteria of the FCB group superphylum have the potential to synthesize archaeal ether lipids.</title>
        <authorList>
            <person name="Villanueva L."/>
            <person name="von Meijenfeldt F.A.B."/>
            <person name="Westbye A.B."/>
            <person name="Yadav S."/>
            <person name="Hopmans E.C."/>
            <person name="Dutilh B.E."/>
            <person name="Sinninghe Damste J.S."/>
        </authorList>
    </citation>
    <scope>NUCLEOTIDE SEQUENCE</scope>
    <source>
        <strain evidence="2">NIOZ-UU159</strain>
    </source>
</reference>
<name>A0A7S9XFX8_9VIRU</name>
<evidence type="ECO:0000259" key="1">
    <source>
        <dbReference type="Pfam" id="PF09588"/>
    </source>
</evidence>
<dbReference type="CDD" id="cd22343">
    <property type="entry name" value="PDDEXK_lambda_exonuclease-like"/>
    <property type="match status" value="1"/>
</dbReference>
<dbReference type="SUPFAM" id="SSF52980">
    <property type="entry name" value="Restriction endonuclease-like"/>
    <property type="match status" value="1"/>
</dbReference>
<dbReference type="EMBL" id="MW030600">
    <property type="protein sequence ID" value="QPI16749.1"/>
    <property type="molecule type" value="Genomic_DNA"/>
</dbReference>
<gene>
    <name evidence="2" type="ORF">NIOZUU159_00244</name>
</gene>
<dbReference type="InterPro" id="IPR011335">
    <property type="entry name" value="Restrct_endonuc-II-like"/>
</dbReference>
<dbReference type="InterPro" id="IPR011604">
    <property type="entry name" value="PDDEXK-like_dom_sf"/>
</dbReference>